<evidence type="ECO:0000313" key="2">
    <source>
        <dbReference type="EMBL" id="KAL2612344.1"/>
    </source>
</evidence>
<evidence type="ECO:0000313" key="3">
    <source>
        <dbReference type="Proteomes" id="UP001605036"/>
    </source>
</evidence>
<accession>A0ABD1XU75</accession>
<reference evidence="2 3" key="1">
    <citation type="submission" date="2024-09" db="EMBL/GenBank/DDBJ databases">
        <title>Chromosome-scale assembly of Riccia fluitans.</title>
        <authorList>
            <person name="Paukszto L."/>
            <person name="Sawicki J."/>
            <person name="Karawczyk K."/>
            <person name="Piernik-Szablinska J."/>
            <person name="Szczecinska M."/>
            <person name="Mazdziarz M."/>
        </authorList>
    </citation>
    <scope>NUCLEOTIDE SEQUENCE [LARGE SCALE GENOMIC DNA]</scope>
    <source>
        <strain evidence="2">Rf_01</strain>
        <tissue evidence="2">Aerial parts of the thallus</tissue>
    </source>
</reference>
<dbReference type="Proteomes" id="UP001605036">
    <property type="component" value="Unassembled WGS sequence"/>
</dbReference>
<name>A0ABD1XU75_9MARC</name>
<comment type="caution">
    <text evidence="2">The sequence shown here is derived from an EMBL/GenBank/DDBJ whole genome shotgun (WGS) entry which is preliminary data.</text>
</comment>
<protein>
    <submittedName>
        <fullName evidence="2">Uncharacterized protein</fullName>
    </submittedName>
</protein>
<sequence length="144" mass="16193">MIRNSYDDGFTLISKWCDPSDTRAQKAIFGRFSSTISVGKVVYTPPCFLHSLISCEGWMQVFFSSRKPVLEEKDGSKRLPRPPALAGRNRHIGPVSSGQLNPHRTEQKMNNPPNKEALRRIGRPSAQSVITIYEYVSARTAARK</sequence>
<dbReference type="EMBL" id="JBHFFA010000007">
    <property type="protein sequence ID" value="KAL2612344.1"/>
    <property type="molecule type" value="Genomic_DNA"/>
</dbReference>
<feature type="compositionally biased region" description="Polar residues" evidence="1">
    <location>
        <begin position="96"/>
        <end position="113"/>
    </location>
</feature>
<dbReference type="AlphaFoldDB" id="A0ABD1XU75"/>
<gene>
    <name evidence="2" type="ORF">R1flu_024036</name>
</gene>
<proteinExistence type="predicted"/>
<organism evidence="2 3">
    <name type="scientific">Riccia fluitans</name>
    <dbReference type="NCBI Taxonomy" id="41844"/>
    <lineage>
        <taxon>Eukaryota</taxon>
        <taxon>Viridiplantae</taxon>
        <taxon>Streptophyta</taxon>
        <taxon>Embryophyta</taxon>
        <taxon>Marchantiophyta</taxon>
        <taxon>Marchantiopsida</taxon>
        <taxon>Marchantiidae</taxon>
        <taxon>Marchantiales</taxon>
        <taxon>Ricciaceae</taxon>
        <taxon>Riccia</taxon>
    </lineage>
</organism>
<feature type="region of interest" description="Disordered" evidence="1">
    <location>
        <begin position="72"/>
        <end position="121"/>
    </location>
</feature>
<keyword evidence="3" id="KW-1185">Reference proteome</keyword>
<evidence type="ECO:0000256" key="1">
    <source>
        <dbReference type="SAM" id="MobiDB-lite"/>
    </source>
</evidence>